<dbReference type="Gene3D" id="3.40.50.410">
    <property type="entry name" value="von Willebrand factor, type A domain"/>
    <property type="match status" value="1"/>
</dbReference>
<keyword evidence="1" id="KW-0040">ANK repeat</keyword>
<comment type="caution">
    <text evidence="2">The sequence shown here is derived from an EMBL/GenBank/DDBJ whole genome shotgun (WGS) entry which is preliminary data.</text>
</comment>
<sequence>MSGTYILAGNGRLTESKLDEFLQSSKIDAENSQNRTLLLEAIKGGHPSIVELLTRKGASVNKRGIHGRTPLHWAIGVRKNRPKTIAALIDAKADLDSADNDGNTPLMDAITRRATAQVVKLLVANGASTTKQNRDGKSAIALADEQNDFEIKRAVRPAEENTPGRLEFIATLVNFVLFVIAYVNSGAITGVIKGVISNLYHIVGNNEPDSEIAKEIETPETVDDFKKNIENFVVNKNPELSLFFAPGNDFFQKVAEKAVELKEDPDNHLKSPDQINDLTRLALYQPILYCDDSGSMGTVDTINGPSRQELLRRLVTRMCSVATRLVPDGEGVHLRFINKDPPRVGAYDSLNKDQIDDALRLRPNGGTPIGRELRKRILKQFVFDVFARGETLKRPILIIVITDGCPTHEAPDTFKQAIVECGRALEEKGYQAEACRFLVSRIGKDKAAIDFLNALGGDIAIDRVVHRTSGNQHTFFLGLFSCISAYLLRSTRRGIR</sequence>
<protein>
    <submittedName>
        <fullName evidence="2">Ankyrin repeat domain-containing protein</fullName>
    </submittedName>
</protein>
<feature type="repeat" description="ANK" evidence="1">
    <location>
        <begin position="33"/>
        <end position="65"/>
    </location>
</feature>
<dbReference type="Gene3D" id="1.25.40.20">
    <property type="entry name" value="Ankyrin repeat-containing domain"/>
    <property type="match status" value="1"/>
</dbReference>
<dbReference type="SUPFAM" id="SSF48403">
    <property type="entry name" value="Ankyrin repeat"/>
    <property type="match status" value="1"/>
</dbReference>
<dbReference type="SUPFAM" id="SSF53300">
    <property type="entry name" value="vWA-like"/>
    <property type="match status" value="1"/>
</dbReference>
<proteinExistence type="predicted"/>
<evidence type="ECO:0000256" key="1">
    <source>
        <dbReference type="PROSITE-ProRule" id="PRU00023"/>
    </source>
</evidence>
<dbReference type="EMBL" id="JAUJDW010000095">
    <property type="protein sequence ID" value="KAK0638367.1"/>
    <property type="molecule type" value="Genomic_DNA"/>
</dbReference>
<dbReference type="PROSITE" id="PS50297">
    <property type="entry name" value="ANK_REP_REGION"/>
    <property type="match status" value="3"/>
</dbReference>
<dbReference type="PANTHER" id="PTHR34706">
    <property type="entry name" value="SLR1338 PROTEIN"/>
    <property type="match status" value="1"/>
</dbReference>
<dbReference type="Pfam" id="PF12796">
    <property type="entry name" value="Ank_2"/>
    <property type="match status" value="1"/>
</dbReference>
<reference evidence="2" key="1">
    <citation type="submission" date="2023-06" db="EMBL/GenBank/DDBJ databases">
        <title>Multi-omics analyses reveal the molecular pathogenesis toolkit of Lasiodiplodia hormozganensis, a cross-kingdom pathogen.</title>
        <authorList>
            <person name="Felix C."/>
            <person name="Meneses R."/>
            <person name="Goncalves M.F.M."/>
            <person name="Tilleman L."/>
            <person name="Duarte A.S."/>
            <person name="Jorrin-Novo J.V."/>
            <person name="Van De Peer Y."/>
            <person name="Deforce D."/>
            <person name="Van Nieuwerburgh F."/>
            <person name="Esteves A.C."/>
            <person name="Alves A."/>
        </authorList>
    </citation>
    <scope>NUCLEOTIDE SEQUENCE</scope>
    <source>
        <strain evidence="2">CBS 339.90</strain>
    </source>
</reference>
<dbReference type="SMART" id="SM00248">
    <property type="entry name" value="ANK"/>
    <property type="match status" value="3"/>
</dbReference>
<name>A0AA39XS23_9PEZI</name>
<gene>
    <name evidence="2" type="primary">EMB506</name>
    <name evidence="2" type="ORF">DIS24_g9894</name>
</gene>
<keyword evidence="3" id="KW-1185">Reference proteome</keyword>
<evidence type="ECO:0000313" key="3">
    <source>
        <dbReference type="Proteomes" id="UP001175001"/>
    </source>
</evidence>
<dbReference type="InterPro" id="IPR002110">
    <property type="entry name" value="Ankyrin_rpt"/>
</dbReference>
<accession>A0AA39XS23</accession>
<dbReference type="InterPro" id="IPR036465">
    <property type="entry name" value="vWFA_dom_sf"/>
</dbReference>
<dbReference type="InterPro" id="IPR036770">
    <property type="entry name" value="Ankyrin_rpt-contain_sf"/>
</dbReference>
<dbReference type="PROSITE" id="PS50088">
    <property type="entry name" value="ANK_REPEAT"/>
    <property type="match status" value="3"/>
</dbReference>
<dbReference type="PANTHER" id="PTHR34706:SF3">
    <property type="entry name" value="ANKYRIN REPEAT PROTEIN (AFU_ORTHOLOGUE AFUA_7G06200)"/>
    <property type="match status" value="1"/>
</dbReference>
<organism evidence="2 3">
    <name type="scientific">Lasiodiplodia hormozganensis</name>
    <dbReference type="NCBI Taxonomy" id="869390"/>
    <lineage>
        <taxon>Eukaryota</taxon>
        <taxon>Fungi</taxon>
        <taxon>Dikarya</taxon>
        <taxon>Ascomycota</taxon>
        <taxon>Pezizomycotina</taxon>
        <taxon>Dothideomycetes</taxon>
        <taxon>Dothideomycetes incertae sedis</taxon>
        <taxon>Botryosphaeriales</taxon>
        <taxon>Botryosphaeriaceae</taxon>
        <taxon>Lasiodiplodia</taxon>
    </lineage>
</organism>
<feature type="repeat" description="ANK" evidence="1">
    <location>
        <begin position="101"/>
        <end position="134"/>
    </location>
</feature>
<feature type="repeat" description="ANK" evidence="1">
    <location>
        <begin position="66"/>
        <end position="100"/>
    </location>
</feature>
<dbReference type="Proteomes" id="UP001175001">
    <property type="component" value="Unassembled WGS sequence"/>
</dbReference>
<evidence type="ECO:0000313" key="2">
    <source>
        <dbReference type="EMBL" id="KAK0638367.1"/>
    </source>
</evidence>
<dbReference type="AlphaFoldDB" id="A0AA39XS23"/>
<dbReference type="Pfam" id="PF00023">
    <property type="entry name" value="Ank"/>
    <property type="match status" value="1"/>
</dbReference>